<reference evidence="2" key="1">
    <citation type="submission" date="2016-09" db="EMBL/GenBank/DDBJ databases">
        <authorList>
            <person name="Varghese N."/>
            <person name="Submissions S."/>
        </authorList>
    </citation>
    <scope>NUCLEOTIDE SEQUENCE [LARGE SCALE GENOMIC DNA]</scope>
    <source>
        <strain evidence="2">25nlg</strain>
    </source>
</reference>
<dbReference type="OrthoDB" id="213472at2"/>
<dbReference type="STRING" id="1464122.SAMN05421737_11177"/>
<gene>
    <name evidence="1" type="ORF">SAMN05421737_11177</name>
</gene>
<sequence length="189" mass="21802">MVSSESYYNFSQALVVDFIRRNLISNTNIYDLRCGTGETIDLLRKSLKERDIGIFTFLNEDLSRLKEFENPGCFILNLALQSIRPVNRQDVLNNICRQLPAGGICILSEEIIDHFWQFNKSYTDMHYDLEYEYGNNLSEEDTISEHVTSKDVSIPYTERENRQMLEKAGFNAVSTVFKCLNFASIAAIK</sequence>
<dbReference type="RefSeq" id="WP_090776473.1">
    <property type="nucleotide sequence ID" value="NZ_FMYM01000011.1"/>
</dbReference>
<dbReference type="GO" id="GO:0032259">
    <property type="term" value="P:methylation"/>
    <property type="evidence" value="ECO:0007669"/>
    <property type="project" value="UniProtKB-KW"/>
</dbReference>
<dbReference type="SUPFAM" id="SSF53335">
    <property type="entry name" value="S-adenosyl-L-methionine-dependent methyltransferases"/>
    <property type="match status" value="1"/>
</dbReference>
<proteinExistence type="predicted"/>
<dbReference type="GO" id="GO:0008168">
    <property type="term" value="F:methyltransferase activity"/>
    <property type="evidence" value="ECO:0007669"/>
    <property type="project" value="UniProtKB-KW"/>
</dbReference>
<dbReference type="AlphaFoldDB" id="A0A1G6N3Z7"/>
<evidence type="ECO:0000313" key="1">
    <source>
        <dbReference type="EMBL" id="SDC61855.1"/>
    </source>
</evidence>
<organism evidence="1 2">
    <name type="scientific">Shouchella lonarensis</name>
    <dbReference type="NCBI Taxonomy" id="1464122"/>
    <lineage>
        <taxon>Bacteria</taxon>
        <taxon>Bacillati</taxon>
        <taxon>Bacillota</taxon>
        <taxon>Bacilli</taxon>
        <taxon>Bacillales</taxon>
        <taxon>Bacillaceae</taxon>
        <taxon>Shouchella</taxon>
    </lineage>
</organism>
<accession>A0A1G6N3Z7</accession>
<keyword evidence="1" id="KW-0489">Methyltransferase</keyword>
<keyword evidence="2" id="KW-1185">Reference proteome</keyword>
<dbReference type="Proteomes" id="UP000242662">
    <property type="component" value="Unassembled WGS sequence"/>
</dbReference>
<keyword evidence="1" id="KW-0808">Transferase</keyword>
<dbReference type="InterPro" id="IPR029063">
    <property type="entry name" value="SAM-dependent_MTases_sf"/>
</dbReference>
<name>A0A1G6N3Z7_9BACI</name>
<protein>
    <submittedName>
        <fullName evidence="1">tRNA (Cmo5U34)-methyltransferase</fullName>
    </submittedName>
</protein>
<evidence type="ECO:0000313" key="2">
    <source>
        <dbReference type="Proteomes" id="UP000242662"/>
    </source>
</evidence>
<dbReference type="Gene3D" id="3.40.50.150">
    <property type="entry name" value="Vaccinia Virus protein VP39"/>
    <property type="match status" value="1"/>
</dbReference>
<dbReference type="EMBL" id="FMYM01000011">
    <property type="protein sequence ID" value="SDC61855.1"/>
    <property type="molecule type" value="Genomic_DNA"/>
</dbReference>